<dbReference type="RefSeq" id="WP_262485926.1">
    <property type="nucleotide sequence ID" value="NZ_FZPD01000003.1"/>
</dbReference>
<organism evidence="2 3">
    <name type="scientific">Ekhidna lutea</name>
    <dbReference type="NCBI Taxonomy" id="447679"/>
    <lineage>
        <taxon>Bacteria</taxon>
        <taxon>Pseudomonadati</taxon>
        <taxon>Bacteroidota</taxon>
        <taxon>Cytophagia</taxon>
        <taxon>Cytophagales</taxon>
        <taxon>Reichenbachiellaceae</taxon>
        <taxon>Ekhidna</taxon>
    </lineage>
</organism>
<keyword evidence="1" id="KW-1133">Transmembrane helix</keyword>
<proteinExistence type="predicted"/>
<evidence type="ECO:0000313" key="2">
    <source>
        <dbReference type="EMBL" id="SNS98797.1"/>
    </source>
</evidence>
<evidence type="ECO:0000256" key="1">
    <source>
        <dbReference type="SAM" id="Phobius"/>
    </source>
</evidence>
<protein>
    <submittedName>
        <fullName evidence="2">Uncharacterized protein</fullName>
    </submittedName>
</protein>
<reference evidence="2 3" key="1">
    <citation type="submission" date="2017-06" db="EMBL/GenBank/DDBJ databases">
        <authorList>
            <person name="Kim H.J."/>
            <person name="Triplett B.A."/>
        </authorList>
    </citation>
    <scope>NUCLEOTIDE SEQUENCE [LARGE SCALE GENOMIC DNA]</scope>
    <source>
        <strain evidence="2 3">DSM 19307</strain>
    </source>
</reference>
<keyword evidence="1" id="KW-0472">Membrane</keyword>
<sequence>MTNQSNYIEHSILTRKFIKTGTLVRIISLGIAYAAILAMAF</sequence>
<gene>
    <name evidence="2" type="ORF">SAMN05421640_1904</name>
</gene>
<keyword evidence="3" id="KW-1185">Reference proteome</keyword>
<keyword evidence="1" id="KW-0812">Transmembrane</keyword>
<dbReference type="EMBL" id="FZPD01000003">
    <property type="protein sequence ID" value="SNS98797.1"/>
    <property type="molecule type" value="Genomic_DNA"/>
</dbReference>
<evidence type="ECO:0000313" key="3">
    <source>
        <dbReference type="Proteomes" id="UP000198393"/>
    </source>
</evidence>
<accession>A0A239IYU1</accession>
<dbReference type="Proteomes" id="UP000198393">
    <property type="component" value="Unassembled WGS sequence"/>
</dbReference>
<feature type="transmembrane region" description="Helical" evidence="1">
    <location>
        <begin position="21"/>
        <end position="40"/>
    </location>
</feature>
<dbReference type="AlphaFoldDB" id="A0A239IYU1"/>
<name>A0A239IYU1_EKHLU</name>